<dbReference type="InterPro" id="IPR007214">
    <property type="entry name" value="YbaK/aa-tRNA-synth-assoc-dom"/>
</dbReference>
<dbReference type="NCBIfam" id="TIGR00011">
    <property type="entry name" value="YbaK_EbsC"/>
    <property type="match status" value="1"/>
</dbReference>
<keyword evidence="2 4" id="KW-0648">Protein biosynthesis</keyword>
<feature type="domain" description="YbaK/aminoacyl-tRNA synthetase-associated" evidence="5">
    <location>
        <begin position="32"/>
        <end position="147"/>
    </location>
</feature>
<accession>A0AAJ1BDT4</accession>
<dbReference type="Proteomes" id="UP001297581">
    <property type="component" value="Unassembled WGS sequence"/>
</dbReference>
<gene>
    <name evidence="6" type="primary">ybaK</name>
    <name evidence="6" type="ORF">MJ923_01185</name>
</gene>
<evidence type="ECO:0000256" key="4">
    <source>
        <dbReference type="PIRNR" id="PIRNR006181"/>
    </source>
</evidence>
<dbReference type="GO" id="GO:0002161">
    <property type="term" value="F:aminoacyl-tRNA deacylase activity"/>
    <property type="evidence" value="ECO:0007669"/>
    <property type="project" value="InterPro"/>
</dbReference>
<dbReference type="Pfam" id="PF04073">
    <property type="entry name" value="tRNA_edit"/>
    <property type="match status" value="1"/>
</dbReference>
<comment type="similarity">
    <text evidence="1 4">Belongs to the prolyl-tRNA editing family. YbaK/EbsC subfamily.</text>
</comment>
<dbReference type="SUPFAM" id="SSF55826">
    <property type="entry name" value="YbaK/ProRS associated domain"/>
    <property type="match status" value="1"/>
</dbReference>
<keyword evidence="3 4" id="KW-0456">Lyase</keyword>
<dbReference type="Gene3D" id="3.90.960.10">
    <property type="entry name" value="YbaK/aminoacyl-tRNA synthetase-associated domain"/>
    <property type="match status" value="1"/>
</dbReference>
<evidence type="ECO:0000256" key="2">
    <source>
        <dbReference type="ARBA" id="ARBA00022917"/>
    </source>
</evidence>
<dbReference type="InterPro" id="IPR004369">
    <property type="entry name" value="Prolyl-tRNA_editing_YbaK/EbsC"/>
</dbReference>
<organism evidence="6 7">
    <name type="scientific">Shewanella zhuhaiensis</name>
    <dbReference type="NCBI Taxonomy" id="2919576"/>
    <lineage>
        <taxon>Bacteria</taxon>
        <taxon>Pseudomonadati</taxon>
        <taxon>Pseudomonadota</taxon>
        <taxon>Gammaproteobacteria</taxon>
        <taxon>Alteromonadales</taxon>
        <taxon>Shewanellaceae</taxon>
        <taxon>Shewanella</taxon>
    </lineage>
</organism>
<dbReference type="CDD" id="cd00002">
    <property type="entry name" value="YbaK_deacylase"/>
    <property type="match status" value="1"/>
</dbReference>
<dbReference type="PANTHER" id="PTHR30411:SF0">
    <property type="entry name" value="CYS-TRNA(PRO)_CYS-TRNA(CYS) DEACYLASE YBAK"/>
    <property type="match status" value="1"/>
</dbReference>
<dbReference type="PANTHER" id="PTHR30411">
    <property type="entry name" value="CYTOPLASMIC PROTEIN"/>
    <property type="match status" value="1"/>
</dbReference>
<dbReference type="EMBL" id="JAKUDL010000001">
    <property type="protein sequence ID" value="MCH4292915.1"/>
    <property type="molecule type" value="Genomic_DNA"/>
</dbReference>
<dbReference type="GO" id="GO:0016829">
    <property type="term" value="F:lyase activity"/>
    <property type="evidence" value="ECO:0007669"/>
    <property type="project" value="UniProtKB-KW"/>
</dbReference>
<evidence type="ECO:0000256" key="1">
    <source>
        <dbReference type="ARBA" id="ARBA00009798"/>
    </source>
</evidence>
<evidence type="ECO:0000313" key="6">
    <source>
        <dbReference type="EMBL" id="MCH4292915.1"/>
    </source>
</evidence>
<keyword evidence="7" id="KW-1185">Reference proteome</keyword>
<dbReference type="GO" id="GO:0006412">
    <property type="term" value="P:translation"/>
    <property type="evidence" value="ECO:0007669"/>
    <property type="project" value="UniProtKB-KW"/>
</dbReference>
<proteinExistence type="inferred from homology"/>
<evidence type="ECO:0000256" key="3">
    <source>
        <dbReference type="ARBA" id="ARBA00023239"/>
    </source>
</evidence>
<name>A0AAJ1BDT4_9GAMM</name>
<protein>
    <recommendedName>
        <fullName evidence="4">Cys-tRNA(Pro)/Cys-tRNA(Cys) deacylase</fullName>
        <ecNumber evidence="4">4.2.-.-</ecNumber>
    </recommendedName>
</protein>
<dbReference type="EC" id="4.2.-.-" evidence="4"/>
<sequence>MTPAIKQAEKAGVPFEVLEYQHDSRAGSYGLEAADKLGLAPGSVFKTLLVAVDEKSMPIAVALVPVACQLNLKLAAKALGQKKLVMANPAAAERSSGYLVGGISPLGQKKALPTLIDNSAEAQSRIHVSAGKRGLEIALAPAALAKLCRGSFAAIASC</sequence>
<comment type="caution">
    <text evidence="6">The sequence shown here is derived from an EMBL/GenBank/DDBJ whole genome shotgun (WGS) entry which is preliminary data.</text>
</comment>
<evidence type="ECO:0000313" key="7">
    <source>
        <dbReference type="Proteomes" id="UP001297581"/>
    </source>
</evidence>
<dbReference type="InterPro" id="IPR036754">
    <property type="entry name" value="YbaK/aa-tRNA-synt-asso_dom_sf"/>
</dbReference>
<reference evidence="6 7" key="1">
    <citation type="submission" date="2022-02" db="EMBL/GenBank/DDBJ databases">
        <title>The genome sequence of Shewanella sp. 3B26.</title>
        <authorList>
            <person name="Du J."/>
        </authorList>
    </citation>
    <scope>NUCLEOTIDE SEQUENCE [LARGE SCALE GENOMIC DNA]</scope>
    <source>
        <strain evidence="6 7">3B26</strain>
    </source>
</reference>
<dbReference type="AlphaFoldDB" id="A0AAJ1BDT4"/>
<dbReference type="RefSeq" id="WP_240589553.1">
    <property type="nucleotide sequence ID" value="NZ_JAKUDL010000001.1"/>
</dbReference>
<evidence type="ECO:0000259" key="5">
    <source>
        <dbReference type="Pfam" id="PF04073"/>
    </source>
</evidence>
<dbReference type="PIRSF" id="PIRSF006181">
    <property type="entry name" value="EbsC_YbaK"/>
    <property type="match status" value="1"/>
</dbReference>